<dbReference type="GO" id="GO:0003677">
    <property type="term" value="F:DNA binding"/>
    <property type="evidence" value="ECO:0007669"/>
    <property type="project" value="InterPro"/>
</dbReference>
<evidence type="ECO:0008006" key="3">
    <source>
        <dbReference type="Google" id="ProtNLM"/>
    </source>
</evidence>
<keyword evidence="2" id="KW-1185">Reference proteome</keyword>
<proteinExistence type="predicted"/>
<dbReference type="Proteomes" id="UP000469194">
    <property type="component" value="Unassembled WGS sequence"/>
</dbReference>
<dbReference type="AlphaFoldDB" id="A0A6N9Z5V5"/>
<dbReference type="InterPro" id="IPR010982">
    <property type="entry name" value="Lambda_DNA-bd_dom_sf"/>
</dbReference>
<evidence type="ECO:0000313" key="2">
    <source>
        <dbReference type="Proteomes" id="UP000469194"/>
    </source>
</evidence>
<sequence length="112" mass="12696">MMVRPRDDFRREFALMNARIDQLLSEEGTTHRQLGEMIGIDKDGINSRFAFRVAWKARDVRQVAAVLDVSVDYLFGFIDVPRRLGVNVRPKHRGTDESFSSSVVSDVIGGDL</sequence>
<name>A0A6N9Z5V5_9BIFI</name>
<gene>
    <name evidence="1" type="ORF">GFD25_07450</name>
</gene>
<reference evidence="1 2" key="1">
    <citation type="submission" date="2019-10" db="EMBL/GenBank/DDBJ databases">
        <title>Bifidobacterium from non-human primates.</title>
        <authorList>
            <person name="Modesto M."/>
        </authorList>
    </citation>
    <scope>NUCLEOTIDE SEQUENCE [LARGE SCALE GENOMIC DNA]</scope>
    <source>
        <strain evidence="1 2">TRE17</strain>
    </source>
</reference>
<comment type="caution">
    <text evidence="1">The sequence shown here is derived from an EMBL/GenBank/DDBJ whole genome shotgun (WGS) entry which is preliminary data.</text>
</comment>
<protein>
    <recommendedName>
        <fullName evidence="3">XRE family transcriptional regulator</fullName>
    </recommendedName>
</protein>
<evidence type="ECO:0000313" key="1">
    <source>
        <dbReference type="EMBL" id="NEG89816.1"/>
    </source>
</evidence>
<dbReference type="EMBL" id="WHZW01000014">
    <property type="protein sequence ID" value="NEG89816.1"/>
    <property type="molecule type" value="Genomic_DNA"/>
</dbReference>
<accession>A0A6N9Z5V5</accession>
<dbReference type="SUPFAM" id="SSF47413">
    <property type="entry name" value="lambda repressor-like DNA-binding domains"/>
    <property type="match status" value="1"/>
</dbReference>
<dbReference type="Gene3D" id="1.10.260.40">
    <property type="entry name" value="lambda repressor-like DNA-binding domains"/>
    <property type="match status" value="1"/>
</dbReference>
<organism evidence="1 2">
    <name type="scientific">Bifidobacterium aerophilum</name>
    <dbReference type="NCBI Taxonomy" id="1798155"/>
    <lineage>
        <taxon>Bacteria</taxon>
        <taxon>Bacillati</taxon>
        <taxon>Actinomycetota</taxon>
        <taxon>Actinomycetes</taxon>
        <taxon>Bifidobacteriales</taxon>
        <taxon>Bifidobacteriaceae</taxon>
        <taxon>Bifidobacterium</taxon>
    </lineage>
</organism>